<dbReference type="Gene3D" id="3.90.550.10">
    <property type="entry name" value="Spore Coat Polysaccharide Biosynthesis Protein SpsA, Chain A"/>
    <property type="match status" value="1"/>
</dbReference>
<dbReference type="InterPro" id="IPR001173">
    <property type="entry name" value="Glyco_trans_2-like"/>
</dbReference>
<feature type="domain" description="Glycosyltransferase 2-like" evidence="1">
    <location>
        <begin position="8"/>
        <end position="171"/>
    </location>
</feature>
<proteinExistence type="predicted"/>
<evidence type="ECO:0000313" key="2">
    <source>
        <dbReference type="EMBL" id="KKQ94864.1"/>
    </source>
</evidence>
<protein>
    <recommendedName>
        <fullName evidence="1">Glycosyltransferase 2-like domain-containing protein</fullName>
    </recommendedName>
</protein>
<organism evidence="2 3">
    <name type="scientific">candidate division CPR2 bacterium GW2011_GWC2_39_10</name>
    <dbReference type="NCBI Taxonomy" id="1618345"/>
    <lineage>
        <taxon>Bacteria</taxon>
        <taxon>Bacteria division CPR2</taxon>
    </lineage>
</organism>
<sequence length="276" mass="31271">MSDKKLISVIIPGRNQGEELGKTLDDIAEHAKTINYDVEVLYIDGNSTDNSVEVAKKREDHFFRLEVLSDPPDRRGKGGAVRLGMVRAKGDFKMFMDADNSTNFREIDKLLPYIDKYEVIIGSRYSNKATEPQTNWFKAFFSASKDVLDVIVFGHAKSYTAKVKQGRWRQFVSRGGNLAFTVFLGQSFADSRCGFKLFSKKAADTIFPLVTLPGFGFDTEVFVIAKKYKFPVIEVPVKWNDDAMASNISIKETLKSFIEIFQIRIKDLKGAYKLNK</sequence>
<dbReference type="AlphaFoldDB" id="A0A0G0P9Q7"/>
<dbReference type="EMBL" id="LBVV01000007">
    <property type="protein sequence ID" value="KKQ94864.1"/>
    <property type="molecule type" value="Genomic_DNA"/>
</dbReference>
<comment type="caution">
    <text evidence="2">The sequence shown here is derived from an EMBL/GenBank/DDBJ whole genome shotgun (WGS) entry which is preliminary data.</text>
</comment>
<dbReference type="STRING" id="1618345.UT18_C0007G0120"/>
<accession>A0A0G0P9Q7</accession>
<dbReference type="PANTHER" id="PTHR10859">
    <property type="entry name" value="GLYCOSYL TRANSFERASE"/>
    <property type="match status" value="1"/>
</dbReference>
<name>A0A0G0P9Q7_UNCC2</name>
<dbReference type="Proteomes" id="UP000034207">
    <property type="component" value="Unassembled WGS sequence"/>
</dbReference>
<evidence type="ECO:0000259" key="1">
    <source>
        <dbReference type="Pfam" id="PF00535"/>
    </source>
</evidence>
<dbReference type="PANTHER" id="PTHR10859:SF91">
    <property type="entry name" value="DOLICHYL-PHOSPHATE BETA-GLUCOSYLTRANSFERASE"/>
    <property type="match status" value="1"/>
</dbReference>
<dbReference type="SUPFAM" id="SSF53448">
    <property type="entry name" value="Nucleotide-diphospho-sugar transferases"/>
    <property type="match status" value="1"/>
</dbReference>
<reference evidence="2 3" key="1">
    <citation type="journal article" date="2015" name="Nature">
        <title>rRNA introns, odd ribosomes, and small enigmatic genomes across a large radiation of phyla.</title>
        <authorList>
            <person name="Brown C.T."/>
            <person name="Hug L.A."/>
            <person name="Thomas B.C."/>
            <person name="Sharon I."/>
            <person name="Castelle C.J."/>
            <person name="Singh A."/>
            <person name="Wilkins M.J."/>
            <person name="Williams K.H."/>
            <person name="Banfield J.F."/>
        </authorList>
    </citation>
    <scope>NUCLEOTIDE SEQUENCE [LARGE SCALE GENOMIC DNA]</scope>
</reference>
<evidence type="ECO:0000313" key="3">
    <source>
        <dbReference type="Proteomes" id="UP000034207"/>
    </source>
</evidence>
<dbReference type="InterPro" id="IPR029044">
    <property type="entry name" value="Nucleotide-diphossugar_trans"/>
</dbReference>
<gene>
    <name evidence="2" type="ORF">UT18_C0007G0120</name>
</gene>
<dbReference type="Pfam" id="PF00535">
    <property type="entry name" value="Glycos_transf_2"/>
    <property type="match status" value="1"/>
</dbReference>
<dbReference type="GO" id="GO:0006487">
    <property type="term" value="P:protein N-linked glycosylation"/>
    <property type="evidence" value="ECO:0007669"/>
    <property type="project" value="TreeGrafter"/>
</dbReference>